<gene>
    <name evidence="2" type="ORF">LEM8419_00822</name>
</gene>
<dbReference type="PANTHER" id="PTHR22916:SF3">
    <property type="entry name" value="UDP-GLCNAC:BETAGAL BETA-1,3-N-ACETYLGLUCOSAMINYLTRANSFERASE-LIKE PROTEIN 1"/>
    <property type="match status" value="1"/>
</dbReference>
<sequence>MQQPTVSLVMPLYNGRPYVAAAIDSVLAQTFTDWELIVIDDGSTDGGMEVVQAYSDHRIRPMANSSNRGVAYTRGVGIKEARGKFLAWIDSDDVILPQRLSLQLDYLHANPEVGLCGTWIERFGGGDHSQARPPDHAELLRCLLLFTPIVPNATVMLRLPLVRHHRIRYDETLPIAEDYDFVLQCSRHFKLGIVPNVLYRYRVTEGSLMQRYDEAEDQSFETLRVVSGRALAHFGVYADERQLRSHRFLNSGRVFTDFRQYRRAFEWLLVLMRHNDATGYYDRTVFRRAVADRFYFISKKASFAGLRALTFYLRQARLHKLLYPQPLALAKLSARCFIRYDKF</sequence>
<dbReference type="PANTHER" id="PTHR22916">
    <property type="entry name" value="GLYCOSYLTRANSFERASE"/>
    <property type="match status" value="1"/>
</dbReference>
<organism evidence="2 3">
    <name type="scientific">Neolewinella maritima</name>
    <dbReference type="NCBI Taxonomy" id="1383882"/>
    <lineage>
        <taxon>Bacteria</taxon>
        <taxon>Pseudomonadati</taxon>
        <taxon>Bacteroidota</taxon>
        <taxon>Saprospiria</taxon>
        <taxon>Saprospirales</taxon>
        <taxon>Lewinellaceae</taxon>
        <taxon>Neolewinella</taxon>
    </lineage>
</organism>
<evidence type="ECO:0000313" key="2">
    <source>
        <dbReference type="EMBL" id="CAH0999522.1"/>
    </source>
</evidence>
<dbReference type="EMBL" id="CAKLPZ010000001">
    <property type="protein sequence ID" value="CAH0999522.1"/>
    <property type="molecule type" value="Genomic_DNA"/>
</dbReference>
<dbReference type="RefSeq" id="WP_238749702.1">
    <property type="nucleotide sequence ID" value="NZ_CAKLPZ010000001.1"/>
</dbReference>
<dbReference type="Pfam" id="PF00535">
    <property type="entry name" value="Glycos_transf_2"/>
    <property type="match status" value="1"/>
</dbReference>
<reference evidence="2" key="1">
    <citation type="submission" date="2021-12" db="EMBL/GenBank/DDBJ databases">
        <authorList>
            <person name="Rodrigo-Torres L."/>
            <person name="Arahal R. D."/>
            <person name="Lucena T."/>
        </authorList>
    </citation>
    <scope>NUCLEOTIDE SEQUENCE</scope>
    <source>
        <strain evidence="2">CECT 8419</strain>
    </source>
</reference>
<evidence type="ECO:0000259" key="1">
    <source>
        <dbReference type="Pfam" id="PF00535"/>
    </source>
</evidence>
<dbReference type="SUPFAM" id="SSF53448">
    <property type="entry name" value="Nucleotide-diphospho-sugar transferases"/>
    <property type="match status" value="1"/>
</dbReference>
<dbReference type="InterPro" id="IPR001173">
    <property type="entry name" value="Glyco_trans_2-like"/>
</dbReference>
<evidence type="ECO:0000313" key="3">
    <source>
        <dbReference type="Proteomes" id="UP000837803"/>
    </source>
</evidence>
<dbReference type="Gene3D" id="3.90.550.10">
    <property type="entry name" value="Spore Coat Polysaccharide Biosynthesis Protein SpsA, Chain A"/>
    <property type="match status" value="1"/>
</dbReference>
<feature type="domain" description="Glycosyltransferase 2-like" evidence="1">
    <location>
        <begin position="7"/>
        <end position="132"/>
    </location>
</feature>
<dbReference type="InterPro" id="IPR029044">
    <property type="entry name" value="Nucleotide-diphossugar_trans"/>
</dbReference>
<keyword evidence="3" id="KW-1185">Reference proteome</keyword>
<dbReference type="CDD" id="cd00761">
    <property type="entry name" value="Glyco_tranf_GTA_type"/>
    <property type="match status" value="1"/>
</dbReference>
<comment type="caution">
    <text evidence="2">The sequence shown here is derived from an EMBL/GenBank/DDBJ whole genome shotgun (WGS) entry which is preliminary data.</text>
</comment>
<name>A0ABM9AXT9_9BACT</name>
<proteinExistence type="predicted"/>
<protein>
    <recommendedName>
        <fullName evidence="1">Glycosyltransferase 2-like domain-containing protein</fullName>
    </recommendedName>
</protein>
<accession>A0ABM9AXT9</accession>
<dbReference type="Proteomes" id="UP000837803">
    <property type="component" value="Unassembled WGS sequence"/>
</dbReference>